<evidence type="ECO:0000256" key="6">
    <source>
        <dbReference type="SAM" id="Phobius"/>
    </source>
</evidence>
<feature type="transmembrane region" description="Helical" evidence="6">
    <location>
        <begin position="177"/>
        <end position="204"/>
    </location>
</feature>
<feature type="transmembrane region" description="Helical" evidence="6">
    <location>
        <begin position="140"/>
        <end position="165"/>
    </location>
</feature>
<feature type="transmembrane region" description="Helical" evidence="6">
    <location>
        <begin position="41"/>
        <end position="59"/>
    </location>
</feature>
<feature type="transmembrane region" description="Helical" evidence="6">
    <location>
        <begin position="66"/>
        <end position="86"/>
    </location>
</feature>
<evidence type="ECO:0000313" key="8">
    <source>
        <dbReference type="Proteomes" id="UP000091956"/>
    </source>
</evidence>
<dbReference type="Pfam" id="PF04479">
    <property type="entry name" value="RTA1"/>
    <property type="match status" value="1"/>
</dbReference>
<keyword evidence="2 6" id="KW-0812">Transmembrane</keyword>
<evidence type="ECO:0000256" key="2">
    <source>
        <dbReference type="ARBA" id="ARBA00022692"/>
    </source>
</evidence>
<protein>
    <submittedName>
        <fullName evidence="7">Uncharacterized protein</fullName>
    </submittedName>
</protein>
<gene>
    <name evidence="7" type="ORF">VE01_05920</name>
</gene>
<feature type="transmembrane region" description="Helical" evidence="6">
    <location>
        <begin position="263"/>
        <end position="281"/>
    </location>
</feature>
<dbReference type="GeneID" id="28839306"/>
<keyword evidence="4 6" id="KW-0472">Membrane</keyword>
<dbReference type="EMBL" id="KV460234">
    <property type="protein sequence ID" value="OBT95677.1"/>
    <property type="molecule type" value="Genomic_DNA"/>
</dbReference>
<reference evidence="8" key="2">
    <citation type="journal article" date="2018" name="Nat. Commun.">
        <title>Extreme sensitivity to ultraviolet light in the fungal pathogen causing white-nose syndrome of bats.</title>
        <authorList>
            <person name="Palmer J.M."/>
            <person name="Drees K.P."/>
            <person name="Foster J.T."/>
            <person name="Lindner D.L."/>
        </authorList>
    </citation>
    <scope>NUCLEOTIDE SEQUENCE [LARGE SCALE GENOMIC DNA]</scope>
    <source>
        <strain evidence="8">UAMH 10579</strain>
    </source>
</reference>
<proteinExistence type="predicted"/>
<keyword evidence="8" id="KW-1185">Reference proteome</keyword>
<dbReference type="GO" id="GO:0000324">
    <property type="term" value="C:fungal-type vacuole"/>
    <property type="evidence" value="ECO:0007669"/>
    <property type="project" value="TreeGrafter"/>
</dbReference>
<evidence type="ECO:0000313" key="7">
    <source>
        <dbReference type="EMBL" id="OBT95677.1"/>
    </source>
</evidence>
<evidence type="ECO:0000256" key="5">
    <source>
        <dbReference type="SAM" id="MobiDB-lite"/>
    </source>
</evidence>
<feature type="region of interest" description="Disordered" evidence="5">
    <location>
        <begin position="335"/>
        <end position="378"/>
    </location>
</feature>
<evidence type="ECO:0000256" key="4">
    <source>
        <dbReference type="ARBA" id="ARBA00023136"/>
    </source>
</evidence>
<sequence>MSLVGRVVPEGYIEGFVCTLATCDVHQWGFVKYIPSLGGNLFFLILICAFIFAQIWLGIKYRTSSVCMCMLAGLVLESAGYIGRILLHSNPFYRPYFLLYLVCLTLGPVFFAAAIYLCLGRIVVIVGEEISWLKPRTYTFVFVACDVLSLLIQAVGGVIASIFPLTNPTMIDLGTHIMVAGLAIQVASLTAFTIIGVEFALRVYKNRNHLNPTHADVYNSQRFKLFLGGLTLATVCVFTRSVFRAAELSGGFAGHLANNEVSFMILDGAMIMIACGAFTLLHPGYCFTKAGWAAATYPFFNKNEEKIARNKARDERREVKQQAIIDAKEKRFNRGPKVVPLARAESGENTGHGSDGSLGASEKIPETVGDIQKAPHAQ</sequence>
<dbReference type="GO" id="GO:0005886">
    <property type="term" value="C:plasma membrane"/>
    <property type="evidence" value="ECO:0007669"/>
    <property type="project" value="TreeGrafter"/>
</dbReference>
<reference evidence="7 8" key="1">
    <citation type="submission" date="2016-03" db="EMBL/GenBank/DDBJ databases">
        <title>Comparative genomics of Pseudogymnoascus destructans, the fungus causing white-nose syndrome of bats.</title>
        <authorList>
            <person name="Palmer J.M."/>
            <person name="Drees K.P."/>
            <person name="Foster J.T."/>
            <person name="Lindner D.L."/>
        </authorList>
    </citation>
    <scope>NUCLEOTIDE SEQUENCE [LARGE SCALE GENOMIC DNA]</scope>
    <source>
        <strain evidence="7 8">UAMH 10579</strain>
    </source>
</reference>
<dbReference type="AlphaFoldDB" id="A0A1B8GII9"/>
<feature type="transmembrane region" description="Helical" evidence="6">
    <location>
        <begin position="225"/>
        <end position="243"/>
    </location>
</feature>
<dbReference type="PANTHER" id="PTHR31465:SF9">
    <property type="entry name" value="SPHINGOID LONG-CHAIN BASE TRANSPORTER RSB1"/>
    <property type="match status" value="1"/>
</dbReference>
<evidence type="ECO:0000256" key="3">
    <source>
        <dbReference type="ARBA" id="ARBA00022989"/>
    </source>
</evidence>
<comment type="subcellular location">
    <subcellularLocation>
        <location evidence="1">Membrane</location>
        <topology evidence="1">Multi-pass membrane protein</topology>
    </subcellularLocation>
</comment>
<feature type="transmembrane region" description="Helical" evidence="6">
    <location>
        <begin position="98"/>
        <end position="119"/>
    </location>
</feature>
<accession>A0A1B8GII9</accession>
<name>A0A1B8GII9_9PEZI</name>
<dbReference type="STRING" id="342668.A0A1B8GII9"/>
<keyword evidence="3 6" id="KW-1133">Transmembrane helix</keyword>
<dbReference type="PANTHER" id="PTHR31465">
    <property type="entry name" value="PROTEIN RTA1-RELATED"/>
    <property type="match status" value="1"/>
</dbReference>
<dbReference type="InterPro" id="IPR007568">
    <property type="entry name" value="RTA1"/>
</dbReference>
<dbReference type="RefSeq" id="XP_018129410.1">
    <property type="nucleotide sequence ID" value="XM_018275378.2"/>
</dbReference>
<organism evidence="7 8">
    <name type="scientific">Pseudogymnoascus verrucosus</name>
    <dbReference type="NCBI Taxonomy" id="342668"/>
    <lineage>
        <taxon>Eukaryota</taxon>
        <taxon>Fungi</taxon>
        <taxon>Dikarya</taxon>
        <taxon>Ascomycota</taxon>
        <taxon>Pezizomycotina</taxon>
        <taxon>Leotiomycetes</taxon>
        <taxon>Thelebolales</taxon>
        <taxon>Thelebolaceae</taxon>
        <taxon>Pseudogymnoascus</taxon>
    </lineage>
</organism>
<evidence type="ECO:0000256" key="1">
    <source>
        <dbReference type="ARBA" id="ARBA00004141"/>
    </source>
</evidence>
<dbReference type="OrthoDB" id="4521223at2759"/>
<dbReference type="Proteomes" id="UP000091956">
    <property type="component" value="Unassembled WGS sequence"/>
</dbReference>